<dbReference type="Proteomes" id="UP000663866">
    <property type="component" value="Unassembled WGS sequence"/>
</dbReference>
<reference evidence="1" key="1">
    <citation type="submission" date="2021-02" db="EMBL/GenBank/DDBJ databases">
        <authorList>
            <person name="Nowell W R."/>
        </authorList>
    </citation>
    <scope>NUCLEOTIDE SEQUENCE</scope>
</reference>
<name>A0A821A3W5_9BILA</name>
<comment type="caution">
    <text evidence="1">The sequence shown here is derived from an EMBL/GenBank/DDBJ whole genome shotgun (WGS) entry which is preliminary data.</text>
</comment>
<accession>A0A821A3W5</accession>
<dbReference type="EMBL" id="CAJOBG010066340">
    <property type="protein sequence ID" value="CAF4575161.1"/>
    <property type="molecule type" value="Genomic_DNA"/>
</dbReference>
<protein>
    <submittedName>
        <fullName evidence="1">Uncharacterized protein</fullName>
    </submittedName>
</protein>
<evidence type="ECO:0000313" key="1">
    <source>
        <dbReference type="EMBL" id="CAF4575161.1"/>
    </source>
</evidence>
<sequence length="104" mass="11997">MNHINKTTIQNNSLPSNRNLVTYRHQNSNGHVNNENILEDNIYRHSVLIAHKRQADEHIVSKKFEKLLNSLTLSDRQFEDETFLASSQSLFINESSLSQSTLAF</sequence>
<evidence type="ECO:0000313" key="2">
    <source>
        <dbReference type="Proteomes" id="UP000663866"/>
    </source>
</evidence>
<proteinExistence type="predicted"/>
<organism evidence="1 2">
    <name type="scientific">Rotaria magnacalcarata</name>
    <dbReference type="NCBI Taxonomy" id="392030"/>
    <lineage>
        <taxon>Eukaryota</taxon>
        <taxon>Metazoa</taxon>
        <taxon>Spiralia</taxon>
        <taxon>Gnathifera</taxon>
        <taxon>Rotifera</taxon>
        <taxon>Eurotatoria</taxon>
        <taxon>Bdelloidea</taxon>
        <taxon>Philodinida</taxon>
        <taxon>Philodinidae</taxon>
        <taxon>Rotaria</taxon>
    </lineage>
</organism>
<dbReference type="AlphaFoldDB" id="A0A821A3W5"/>
<keyword evidence="2" id="KW-1185">Reference proteome</keyword>
<gene>
    <name evidence="1" type="ORF">OVN521_LOCUS44210</name>
</gene>